<dbReference type="AlphaFoldDB" id="T0QR07"/>
<dbReference type="RefSeq" id="XP_008606253.1">
    <property type="nucleotide sequence ID" value="XM_008608031.1"/>
</dbReference>
<dbReference type="InParanoid" id="T0QR07"/>
<dbReference type="eggNOG" id="ENOG502SK7I">
    <property type="taxonomic scope" value="Eukaryota"/>
</dbReference>
<gene>
    <name evidence="1" type="ORF">SDRG_02444</name>
</gene>
<keyword evidence="2" id="KW-1185">Reference proteome</keyword>
<evidence type="ECO:0000313" key="2">
    <source>
        <dbReference type="Proteomes" id="UP000030762"/>
    </source>
</evidence>
<dbReference type="Proteomes" id="UP000030762">
    <property type="component" value="Unassembled WGS sequence"/>
</dbReference>
<proteinExistence type="predicted"/>
<dbReference type="STRING" id="1156394.T0QR07"/>
<dbReference type="PANTHER" id="PTHR13627:SF33">
    <property type="entry name" value="LICD FAMILY PROTEIN"/>
    <property type="match status" value="1"/>
</dbReference>
<dbReference type="VEuPathDB" id="FungiDB:SDRG_02444"/>
<protein>
    <submittedName>
        <fullName evidence="1">Uncharacterized protein</fullName>
    </submittedName>
</protein>
<dbReference type="OMA" id="ARHELFP"/>
<evidence type="ECO:0000313" key="1">
    <source>
        <dbReference type="EMBL" id="EQC40554.1"/>
    </source>
</evidence>
<organism evidence="1 2">
    <name type="scientific">Saprolegnia diclina (strain VS20)</name>
    <dbReference type="NCBI Taxonomy" id="1156394"/>
    <lineage>
        <taxon>Eukaryota</taxon>
        <taxon>Sar</taxon>
        <taxon>Stramenopiles</taxon>
        <taxon>Oomycota</taxon>
        <taxon>Saprolegniomycetes</taxon>
        <taxon>Saprolegniales</taxon>
        <taxon>Saprolegniaceae</taxon>
        <taxon>Saprolegnia</taxon>
    </lineage>
</organism>
<name>T0QR07_SAPDV</name>
<dbReference type="GeneID" id="19943171"/>
<dbReference type="OrthoDB" id="444255at2759"/>
<dbReference type="InterPro" id="IPR052613">
    <property type="entry name" value="LicD_transferase"/>
</dbReference>
<accession>T0QR07</accession>
<sequence>MAHRRRSSMDGGPKNVVAIAFDKAALLRARFLEAPKRYSVLLLLLLSTVVYYRDARTTEFLTLARYPKRTESCTYLSSAFQAALDARAVHPPPLVLSKEHVSVLRGAADASLPTRQLSWKDCLPMHSLECGLMAGSMDALLSTSERKCRSSILHHLLSAATTVLERHGSFATPIGAALHHIYEYGALPPNAYALNVATDATEDLTSSFWAAGFAHFNDPQLRTRITCIAPHHALASALYAPELPLVMGPDNGVPYLRFAPLTTAPRMLGGVDETAYVLEGATPVARHELFPLRCLGLYNVSVQTPHFSPAFFNVSIDMNIPYAFAYPSESCQAHCDSAGITKRMQSRPNLPRCPLQDDSDFRAKTAVYAAKKVPLSLAPAHADILVPFHNNVTRLRAGKDWTYCLPIRPQQCGVGHGDKSSLFETSPGRPCRSAVLHLLMEDMLNALNAEDQVAFVYFGTLLGAWRDKAMIPHTPDTDIIVPWETDWDHLQDVMWEKGYYVFERAIHAACVAPHHPLAPLLYAPSSSLTDSSDHGTPYLDLYMWRDDGDQIYVQTAEKHLPREMMFPLTCDAQIFASRVPSIQFPEGMFMAEYGASFVKDTKLLFNKCESYCDDEM</sequence>
<reference evidence="1 2" key="1">
    <citation type="submission" date="2012-04" db="EMBL/GenBank/DDBJ databases">
        <title>The Genome Sequence of Saprolegnia declina VS20.</title>
        <authorList>
            <consortium name="The Broad Institute Genome Sequencing Platform"/>
            <person name="Russ C."/>
            <person name="Nusbaum C."/>
            <person name="Tyler B."/>
            <person name="van West P."/>
            <person name="Dieguez-Uribeondo J."/>
            <person name="de Bruijn I."/>
            <person name="Tripathy S."/>
            <person name="Jiang R."/>
            <person name="Young S.K."/>
            <person name="Zeng Q."/>
            <person name="Gargeya S."/>
            <person name="Fitzgerald M."/>
            <person name="Haas B."/>
            <person name="Abouelleil A."/>
            <person name="Alvarado L."/>
            <person name="Arachchi H.M."/>
            <person name="Berlin A."/>
            <person name="Chapman S.B."/>
            <person name="Goldberg J."/>
            <person name="Griggs A."/>
            <person name="Gujja S."/>
            <person name="Hansen M."/>
            <person name="Howarth C."/>
            <person name="Imamovic A."/>
            <person name="Larimer J."/>
            <person name="McCowen C."/>
            <person name="Montmayeur A."/>
            <person name="Murphy C."/>
            <person name="Neiman D."/>
            <person name="Pearson M."/>
            <person name="Priest M."/>
            <person name="Roberts A."/>
            <person name="Saif S."/>
            <person name="Shea T."/>
            <person name="Sisk P."/>
            <person name="Sykes S."/>
            <person name="Wortman J."/>
            <person name="Nusbaum C."/>
            <person name="Birren B."/>
        </authorList>
    </citation>
    <scope>NUCLEOTIDE SEQUENCE [LARGE SCALE GENOMIC DNA]</scope>
    <source>
        <strain evidence="1 2">VS20</strain>
    </source>
</reference>
<dbReference type="EMBL" id="JH767136">
    <property type="protein sequence ID" value="EQC40554.1"/>
    <property type="molecule type" value="Genomic_DNA"/>
</dbReference>
<dbReference type="PANTHER" id="PTHR13627">
    <property type="entry name" value="FUKUTIN RELATED PROTEIN"/>
    <property type="match status" value="1"/>
</dbReference>